<dbReference type="PANTHER" id="PTHR47976:SF108">
    <property type="entry name" value="G-TYPE LECTIN S-RECEPTOR-LIKE SERINE_THREONINE-PROTEIN KINASE LECRK1"/>
    <property type="match status" value="1"/>
</dbReference>
<feature type="compositionally biased region" description="Low complexity" evidence="3">
    <location>
        <begin position="453"/>
        <end position="468"/>
    </location>
</feature>
<name>A0A498INT7_MALDO</name>
<evidence type="ECO:0000313" key="7">
    <source>
        <dbReference type="Proteomes" id="UP000290289"/>
    </source>
</evidence>
<feature type="chain" id="PRO_5019736304" description="Bulb-type lectin domain-containing protein" evidence="5">
    <location>
        <begin position="25"/>
        <end position="468"/>
    </location>
</feature>
<dbReference type="AlphaFoldDB" id="A0A498INT7"/>
<dbReference type="Gene3D" id="2.90.10.10">
    <property type="entry name" value="Bulb-type lectin domain"/>
    <property type="match status" value="2"/>
</dbReference>
<comment type="caution">
    <text evidence="6">The sequence shown here is derived from an EMBL/GenBank/DDBJ whole genome shotgun (WGS) entry which is preliminary data.</text>
</comment>
<evidence type="ECO:0000256" key="5">
    <source>
        <dbReference type="SAM" id="SignalP"/>
    </source>
</evidence>
<dbReference type="InterPro" id="IPR051343">
    <property type="entry name" value="G-type_lectin_kinases/EP1-like"/>
</dbReference>
<evidence type="ECO:0000256" key="1">
    <source>
        <dbReference type="ARBA" id="ARBA00022729"/>
    </source>
</evidence>
<evidence type="ECO:0000256" key="3">
    <source>
        <dbReference type="SAM" id="MobiDB-lite"/>
    </source>
</evidence>
<keyword evidence="1 5" id="KW-0732">Signal</keyword>
<organism evidence="6 7">
    <name type="scientific">Malus domestica</name>
    <name type="common">Apple</name>
    <name type="synonym">Pyrus malus</name>
    <dbReference type="NCBI Taxonomy" id="3750"/>
    <lineage>
        <taxon>Eukaryota</taxon>
        <taxon>Viridiplantae</taxon>
        <taxon>Streptophyta</taxon>
        <taxon>Embryophyta</taxon>
        <taxon>Tracheophyta</taxon>
        <taxon>Spermatophyta</taxon>
        <taxon>Magnoliopsida</taxon>
        <taxon>eudicotyledons</taxon>
        <taxon>Gunneridae</taxon>
        <taxon>Pentapetalae</taxon>
        <taxon>rosids</taxon>
        <taxon>fabids</taxon>
        <taxon>Rosales</taxon>
        <taxon>Rosaceae</taxon>
        <taxon>Amygdaloideae</taxon>
        <taxon>Maleae</taxon>
        <taxon>Malus</taxon>
    </lineage>
</organism>
<keyword evidence="4" id="KW-0812">Transmembrane</keyword>
<dbReference type="PANTHER" id="PTHR47976">
    <property type="entry name" value="G-TYPE LECTIN S-RECEPTOR-LIKE SERINE/THREONINE-PROTEIN KINASE SD2-5"/>
    <property type="match status" value="1"/>
</dbReference>
<feature type="region of interest" description="Disordered" evidence="3">
    <location>
        <begin position="446"/>
        <end position="468"/>
    </location>
</feature>
<evidence type="ECO:0000256" key="4">
    <source>
        <dbReference type="SAM" id="Phobius"/>
    </source>
</evidence>
<dbReference type="EMBL" id="RDQH01000337">
    <property type="protein sequence ID" value="RXH85198.1"/>
    <property type="molecule type" value="Genomic_DNA"/>
</dbReference>
<gene>
    <name evidence="6" type="ORF">DVH24_041966</name>
</gene>
<proteinExistence type="predicted"/>
<dbReference type="Proteomes" id="UP000290289">
    <property type="component" value="Chromosome 11"/>
</dbReference>
<feature type="transmembrane region" description="Helical" evidence="4">
    <location>
        <begin position="384"/>
        <end position="410"/>
    </location>
</feature>
<evidence type="ECO:0008006" key="8">
    <source>
        <dbReference type="Google" id="ProtNLM"/>
    </source>
</evidence>
<dbReference type="InterPro" id="IPR036426">
    <property type="entry name" value="Bulb-type_lectin_dom_sf"/>
</dbReference>
<evidence type="ECO:0000256" key="2">
    <source>
        <dbReference type="ARBA" id="ARBA00023157"/>
    </source>
</evidence>
<keyword evidence="4" id="KW-1133">Transmembrane helix</keyword>
<accession>A0A498INT7</accession>
<keyword evidence="4" id="KW-0472">Membrane</keyword>
<sequence length="468" mass="51797">MAFELASPLCFLLLLLLLPFFTTAQTDQTKNISLGSTLTALHNKSFWASPSGDFAFGFREIANGDNLVSKGSAVELTADGRFMLNDVATGKQISVADFVGTGVSYAAMLDTGNFILANRNSTILWQTNRHNPTLQILNQKGILFAHYTPTNYSKGRFRFALQSNGQIYWSTETKDSNFQVIYNMSGSIYLTARNRSILHMISSNTVSFQDFYQRATLDYDGVLRHYVYPKSAGTSAAGGIMASTSLSFIPPNICITILQEKGGGACGYNSICRHDQGIICQCPPGYSFIDPDDVLKGCKKDFVSQSCDAASPETDQFHFQEMQNTDWPESEYEKNGQCWLKGSPLLKGRVDPVNGVKGLVKIRKDNSTLRSGDRYMKKKDDSTLIMVGTVLLSSSGFLNLLLLLTTYFLVSRFYYGKAMVGQPHQITNLKNFTHKELEEATNGFKEELGRDPSPITSSNHSILSSSTY</sequence>
<dbReference type="SUPFAM" id="SSF51110">
    <property type="entry name" value="alpha-D-mannose-specific plant lectins"/>
    <property type="match status" value="1"/>
</dbReference>
<feature type="signal peptide" evidence="5">
    <location>
        <begin position="1"/>
        <end position="24"/>
    </location>
</feature>
<keyword evidence="7" id="KW-1185">Reference proteome</keyword>
<keyword evidence="2" id="KW-1015">Disulfide bond</keyword>
<reference evidence="6 7" key="1">
    <citation type="submission" date="2018-10" db="EMBL/GenBank/DDBJ databases">
        <title>A high-quality apple genome assembly.</title>
        <authorList>
            <person name="Hu J."/>
        </authorList>
    </citation>
    <scope>NUCLEOTIDE SEQUENCE [LARGE SCALE GENOMIC DNA]</scope>
    <source>
        <strain evidence="7">cv. HFTH1</strain>
        <tissue evidence="6">Young leaf</tissue>
    </source>
</reference>
<evidence type="ECO:0000313" key="6">
    <source>
        <dbReference type="EMBL" id="RXH85198.1"/>
    </source>
</evidence>
<protein>
    <recommendedName>
        <fullName evidence="8">Bulb-type lectin domain-containing protein</fullName>
    </recommendedName>
</protein>